<accession>A0A8H7XKH1</accession>
<dbReference type="EMBL" id="JAFIQS010000017">
    <property type="protein sequence ID" value="KAG5162776.1"/>
    <property type="molecule type" value="Genomic_DNA"/>
</dbReference>
<dbReference type="PANTHER" id="PTHR11216:SF170">
    <property type="entry name" value="DYNAMIN ASSOCIATED PROTEIN 160, ISOFORM D"/>
    <property type="match status" value="1"/>
</dbReference>
<dbReference type="AlphaFoldDB" id="A0A8H7XKH1"/>
<dbReference type="GO" id="GO:0005509">
    <property type="term" value="F:calcium ion binding"/>
    <property type="evidence" value="ECO:0007669"/>
    <property type="project" value="InterPro"/>
</dbReference>
<evidence type="ECO:0000313" key="4">
    <source>
        <dbReference type="EMBL" id="KAG5162776.1"/>
    </source>
</evidence>
<proteinExistence type="predicted"/>
<dbReference type="PANTHER" id="PTHR11216">
    <property type="entry name" value="EH DOMAIN"/>
    <property type="match status" value="1"/>
</dbReference>
<organism evidence="4">
    <name type="scientific">Psilocybe cubensis</name>
    <name type="common">Psychedelic mushroom</name>
    <name type="synonym">Stropharia cubensis</name>
    <dbReference type="NCBI Taxonomy" id="181762"/>
    <lineage>
        <taxon>Eukaryota</taxon>
        <taxon>Fungi</taxon>
        <taxon>Dikarya</taxon>
        <taxon>Basidiomycota</taxon>
        <taxon>Agaricomycotina</taxon>
        <taxon>Agaricomycetes</taxon>
        <taxon>Agaricomycetidae</taxon>
        <taxon>Agaricales</taxon>
        <taxon>Agaricineae</taxon>
        <taxon>Strophariaceae</taxon>
        <taxon>Psilocybe</taxon>
    </lineage>
</organism>
<gene>
    <name evidence="4" type="ORF">JR316_012160</name>
</gene>
<feature type="domain" description="EF-hand" evidence="3">
    <location>
        <begin position="35"/>
        <end position="70"/>
    </location>
</feature>
<dbReference type="InterPro" id="IPR018247">
    <property type="entry name" value="EF_Hand_1_Ca_BS"/>
</dbReference>
<dbReference type="InterPro" id="IPR011992">
    <property type="entry name" value="EF-hand-dom_pair"/>
</dbReference>
<name>A0A8H7XKH1_PSICU</name>
<reference evidence="4" key="1">
    <citation type="submission" date="2021-02" db="EMBL/GenBank/DDBJ databases">
        <title>Psilocybe cubensis genome.</title>
        <authorList>
            <person name="Mckernan K.J."/>
            <person name="Crawford S."/>
            <person name="Trippe A."/>
            <person name="Kane L.T."/>
            <person name="Mclaughlin S."/>
        </authorList>
    </citation>
    <scope>NUCLEOTIDE SEQUENCE [LARGE SCALE GENOMIC DNA]</scope>
    <source>
        <strain evidence="4">MGC-MH-2018</strain>
    </source>
</reference>
<dbReference type="InterPro" id="IPR000261">
    <property type="entry name" value="EH_dom"/>
</dbReference>
<dbReference type="InterPro" id="IPR002048">
    <property type="entry name" value="EF_hand_dom"/>
</dbReference>
<dbReference type="SUPFAM" id="SSF47473">
    <property type="entry name" value="EF-hand"/>
    <property type="match status" value="2"/>
</dbReference>
<protein>
    <recommendedName>
        <fullName evidence="3">EF-hand domain-containing protein</fullName>
    </recommendedName>
</protein>
<dbReference type="Pfam" id="PF12763">
    <property type="entry name" value="EH"/>
    <property type="match status" value="1"/>
</dbReference>
<keyword evidence="1" id="KW-0106">Calcium</keyword>
<dbReference type="GO" id="GO:0005737">
    <property type="term" value="C:cytoplasm"/>
    <property type="evidence" value="ECO:0007669"/>
    <property type="project" value="TreeGrafter"/>
</dbReference>
<feature type="region of interest" description="Disordered" evidence="2">
    <location>
        <begin position="627"/>
        <end position="664"/>
    </location>
</feature>
<dbReference type="PROSITE" id="PS00018">
    <property type="entry name" value="EF_HAND_1"/>
    <property type="match status" value="1"/>
</dbReference>
<comment type="caution">
    <text evidence="4">The sequence shown here is derived from an EMBL/GenBank/DDBJ whole genome shotgun (WGS) entry which is preliminary data.</text>
</comment>
<feature type="compositionally biased region" description="Low complexity" evidence="2">
    <location>
        <begin position="817"/>
        <end position="828"/>
    </location>
</feature>
<evidence type="ECO:0000256" key="2">
    <source>
        <dbReference type="SAM" id="MobiDB-lite"/>
    </source>
</evidence>
<dbReference type="OrthoDB" id="524326at2759"/>
<feature type="region of interest" description="Disordered" evidence="2">
    <location>
        <begin position="319"/>
        <end position="359"/>
    </location>
</feature>
<feature type="region of interest" description="Disordered" evidence="2">
    <location>
        <begin position="816"/>
        <end position="847"/>
    </location>
</feature>
<feature type="compositionally biased region" description="Polar residues" evidence="2">
    <location>
        <begin position="319"/>
        <end position="329"/>
    </location>
</feature>
<dbReference type="PROSITE" id="PS50222">
    <property type="entry name" value="EF_HAND_2"/>
    <property type="match status" value="1"/>
</dbReference>
<dbReference type="GO" id="GO:0006897">
    <property type="term" value="P:endocytosis"/>
    <property type="evidence" value="ECO:0007669"/>
    <property type="project" value="TreeGrafter"/>
</dbReference>
<sequence>MALASRLLEMNTGSWNPSEYLGVETAIGLFKQSGLSFKQIRDIWSIADKDGTGKLTKPELAVVIRLAGWVQAGEILDEKLLKTEGPLPKIKGISDAKAPSIEQTLPPVTSADVAEFKEAFFSRSPVDGLLPKRSVMSLYMASDPDLSFELLYRVMKLIDTKTGFYDFKSFAVGLHTVRSLNKALISSVPSSISSEDLESMEQIFETWDREGVSDHTEEGFDLSPQADSDIRNFIEDIQSCRHISGKMALDFRLKYNVHPTELSQLWHQSNVESGPELSTARMACFEKLLRKRVAKQIPTPESPALSRRDSSRFPCPVDQSVTVETIQRPSDSSSSSVNRAANIDPIPTSPDQASQNPPSYAFFTTPHENIIQTFKDDIGQLASHFETIATDRKWAHAELQKNFDALGRENLHLKQQQKVLEYRLASKDESGRKAEKVINSIKLDLLEQQVLSKEHEEEAINAHNEAGRLWNIIETQSRQITTLLELVADMKTTITELNVKPDSSDLRLRFLRATARESEAAATKAVEEAVALREIIKARDEEIVKLRRSLNVNHTQQAPADSPTAIQLLREDQEDLKLQVENMQRLLEHIMTTRPSPGTVEDEETLVQPSAPLNSVVKPESSCVKLSEASSQHSKILSKEHDYEMPSVPPSISPKSPTSSRYSTRPSSLACMSASNVSPFQLFRKISAASSLVRSCSGTTTPISVKVDNMPQDISQLENDLFLFRLHIQRKGYIGIEMVERFISNYDIDVHSLDEIGRFVGLDASVKRINQAVDLIRQAVIGARDPNLSVTPLPTTPKRPASPVQAMPETMLSNAARRNQQNSSTTSQPSHAQFYNPPDPSSSFSRRNISIPKSITSSGIASITSILSTVNSSVQSTRAVCNSS</sequence>
<dbReference type="GO" id="GO:0005886">
    <property type="term" value="C:plasma membrane"/>
    <property type="evidence" value="ECO:0007669"/>
    <property type="project" value="TreeGrafter"/>
</dbReference>
<feature type="compositionally biased region" description="Low complexity" evidence="2">
    <location>
        <begin position="653"/>
        <end position="664"/>
    </location>
</feature>
<evidence type="ECO:0000259" key="3">
    <source>
        <dbReference type="PROSITE" id="PS50222"/>
    </source>
</evidence>
<evidence type="ECO:0000256" key="1">
    <source>
        <dbReference type="ARBA" id="ARBA00022837"/>
    </source>
</evidence>
<dbReference type="Gene3D" id="1.10.238.10">
    <property type="entry name" value="EF-hand"/>
    <property type="match status" value="2"/>
</dbReference>
<feature type="compositionally biased region" description="Polar residues" evidence="2">
    <location>
        <begin position="349"/>
        <end position="358"/>
    </location>
</feature>
<dbReference type="GO" id="GO:0016197">
    <property type="term" value="P:endosomal transport"/>
    <property type="evidence" value="ECO:0007669"/>
    <property type="project" value="TreeGrafter"/>
</dbReference>
<feature type="region of interest" description="Disordered" evidence="2">
    <location>
        <begin position="786"/>
        <end position="805"/>
    </location>
</feature>